<gene>
    <name evidence="2" type="ORF">B0J12DRAFT_698254</name>
</gene>
<sequence>MNDITVKNFPPHHRHSTIPLYANSERLAPSLKWCLLRFLVRSSTTTELTEATPISDSGYLTSSTGERGGSTSGPALMSPRRSPDSDSTTTKQRESRSPSGNTAVDTDEGCEAMMMHQDDAVTGIVPPSEEDFFVEEKEPLRPAMTRSRTMSFVALTQEEVSAIREQEHEDAYYARITDVSLTGFGAELLRSAGATIRDAVRHAIEKAKNSGAKVPSPEECGCPCWNYPDNGWRSCPFLEHKLTEASKRGIVLG</sequence>
<evidence type="ECO:0000313" key="3">
    <source>
        <dbReference type="Proteomes" id="UP000774617"/>
    </source>
</evidence>
<evidence type="ECO:0000256" key="1">
    <source>
        <dbReference type="SAM" id="MobiDB-lite"/>
    </source>
</evidence>
<dbReference type="Proteomes" id="UP000774617">
    <property type="component" value="Unassembled WGS sequence"/>
</dbReference>
<comment type="caution">
    <text evidence="2">The sequence shown here is derived from an EMBL/GenBank/DDBJ whole genome shotgun (WGS) entry which is preliminary data.</text>
</comment>
<name>A0ABQ8GGY3_9PEZI</name>
<organism evidence="2 3">
    <name type="scientific">Macrophomina phaseolina</name>
    <dbReference type="NCBI Taxonomy" id="35725"/>
    <lineage>
        <taxon>Eukaryota</taxon>
        <taxon>Fungi</taxon>
        <taxon>Dikarya</taxon>
        <taxon>Ascomycota</taxon>
        <taxon>Pezizomycotina</taxon>
        <taxon>Dothideomycetes</taxon>
        <taxon>Dothideomycetes incertae sedis</taxon>
        <taxon>Botryosphaeriales</taxon>
        <taxon>Botryosphaeriaceae</taxon>
        <taxon>Macrophomina</taxon>
    </lineage>
</organism>
<dbReference type="EMBL" id="JAGTJR010000009">
    <property type="protein sequence ID" value="KAH7054659.1"/>
    <property type="molecule type" value="Genomic_DNA"/>
</dbReference>
<protein>
    <submittedName>
        <fullName evidence="2">Uncharacterized protein</fullName>
    </submittedName>
</protein>
<reference evidence="2 3" key="1">
    <citation type="journal article" date="2021" name="Nat. Commun.">
        <title>Genetic determinants of endophytism in the Arabidopsis root mycobiome.</title>
        <authorList>
            <person name="Mesny F."/>
            <person name="Miyauchi S."/>
            <person name="Thiergart T."/>
            <person name="Pickel B."/>
            <person name="Atanasova L."/>
            <person name="Karlsson M."/>
            <person name="Huettel B."/>
            <person name="Barry K.W."/>
            <person name="Haridas S."/>
            <person name="Chen C."/>
            <person name="Bauer D."/>
            <person name="Andreopoulos W."/>
            <person name="Pangilinan J."/>
            <person name="LaButti K."/>
            <person name="Riley R."/>
            <person name="Lipzen A."/>
            <person name="Clum A."/>
            <person name="Drula E."/>
            <person name="Henrissat B."/>
            <person name="Kohler A."/>
            <person name="Grigoriev I.V."/>
            <person name="Martin F.M."/>
            <person name="Hacquard S."/>
        </authorList>
    </citation>
    <scope>NUCLEOTIDE SEQUENCE [LARGE SCALE GENOMIC DNA]</scope>
    <source>
        <strain evidence="2 3">MPI-SDFR-AT-0080</strain>
    </source>
</reference>
<accession>A0ABQ8GGY3</accession>
<evidence type="ECO:0000313" key="2">
    <source>
        <dbReference type="EMBL" id="KAH7054659.1"/>
    </source>
</evidence>
<keyword evidence="3" id="KW-1185">Reference proteome</keyword>
<proteinExistence type="predicted"/>
<feature type="region of interest" description="Disordered" evidence="1">
    <location>
        <begin position="54"/>
        <end position="106"/>
    </location>
</feature>